<sequence>MPHHDGAARDAIRGIGAPRVTIMVLPRVINVQSAVQHSRPAGPRGRSGAMPRAPGCCTASAKEAGRRAHGATEPWGKYRPRPAGGFRREMN</sequence>
<proteinExistence type="predicted"/>
<comment type="caution">
    <text evidence="2">The sequence shown here is derived from an EMBL/GenBank/DDBJ whole genome shotgun (WGS) entry which is preliminary data.</text>
</comment>
<dbReference type="AlphaFoldDB" id="A0A107EM72"/>
<gene>
    <name evidence="2" type="ORF">WL73_01235</name>
</gene>
<reference evidence="2 3" key="1">
    <citation type="submission" date="2015-11" db="EMBL/GenBank/DDBJ databases">
        <title>Expanding the genomic diversity of Burkholderia species for the development of highly accurate diagnostics.</title>
        <authorList>
            <person name="Sahl J."/>
            <person name="Keim P."/>
            <person name="Wagner D."/>
        </authorList>
    </citation>
    <scope>NUCLEOTIDE SEQUENCE [LARGE SCALE GENOMIC DNA]</scope>
    <source>
        <strain evidence="2 3">MSMB2167WGS</strain>
    </source>
</reference>
<evidence type="ECO:0000256" key="1">
    <source>
        <dbReference type="SAM" id="MobiDB-lite"/>
    </source>
</evidence>
<name>A0A107EM72_9BURK</name>
<dbReference type="EMBL" id="LPIX01000095">
    <property type="protein sequence ID" value="KWD95319.1"/>
    <property type="molecule type" value="Genomic_DNA"/>
</dbReference>
<feature type="region of interest" description="Disordered" evidence="1">
    <location>
        <begin position="33"/>
        <end position="91"/>
    </location>
</feature>
<accession>A0A107EM72</accession>
<protein>
    <submittedName>
        <fullName evidence="2">Uncharacterized protein</fullName>
    </submittedName>
</protein>
<dbReference type="Proteomes" id="UP000062998">
    <property type="component" value="Unassembled WGS sequence"/>
</dbReference>
<evidence type="ECO:0000313" key="2">
    <source>
        <dbReference type="EMBL" id="KWD95319.1"/>
    </source>
</evidence>
<organism evidence="2 3">
    <name type="scientific">Burkholderia ubonensis</name>
    <dbReference type="NCBI Taxonomy" id="101571"/>
    <lineage>
        <taxon>Bacteria</taxon>
        <taxon>Pseudomonadati</taxon>
        <taxon>Pseudomonadota</taxon>
        <taxon>Betaproteobacteria</taxon>
        <taxon>Burkholderiales</taxon>
        <taxon>Burkholderiaceae</taxon>
        <taxon>Burkholderia</taxon>
        <taxon>Burkholderia cepacia complex</taxon>
    </lineage>
</organism>
<evidence type="ECO:0000313" key="3">
    <source>
        <dbReference type="Proteomes" id="UP000062998"/>
    </source>
</evidence>